<feature type="domain" description="Rab-GAP TBC" evidence="3">
    <location>
        <begin position="34"/>
        <end position="313"/>
    </location>
</feature>
<dbReference type="PANTHER" id="PTHR22957">
    <property type="entry name" value="TBC1 DOMAIN FAMILY MEMBER GTPASE-ACTIVATING PROTEIN"/>
    <property type="match status" value="1"/>
</dbReference>
<dbReference type="EMBL" id="QEAQ01000040">
    <property type="protein sequence ID" value="TPX58166.1"/>
    <property type="molecule type" value="Genomic_DNA"/>
</dbReference>
<feature type="compositionally biased region" description="Polar residues" evidence="2">
    <location>
        <begin position="714"/>
        <end position="726"/>
    </location>
</feature>
<feature type="compositionally biased region" description="Polar residues" evidence="2">
    <location>
        <begin position="410"/>
        <end position="430"/>
    </location>
</feature>
<dbReference type="Gene3D" id="1.10.8.270">
    <property type="entry name" value="putative rabgap domain of human tbc1 domain family member 14 like domains"/>
    <property type="match status" value="1"/>
</dbReference>
<comment type="caution">
    <text evidence="4">The sequence shown here is derived from an EMBL/GenBank/DDBJ whole genome shotgun (WGS) entry which is preliminary data.</text>
</comment>
<accession>A0A507E2V3</accession>
<evidence type="ECO:0000256" key="1">
    <source>
        <dbReference type="ARBA" id="ARBA00022468"/>
    </source>
</evidence>
<proteinExistence type="predicted"/>
<organism evidence="4 5">
    <name type="scientific">Powellomyces hirtus</name>
    <dbReference type="NCBI Taxonomy" id="109895"/>
    <lineage>
        <taxon>Eukaryota</taxon>
        <taxon>Fungi</taxon>
        <taxon>Fungi incertae sedis</taxon>
        <taxon>Chytridiomycota</taxon>
        <taxon>Chytridiomycota incertae sedis</taxon>
        <taxon>Chytridiomycetes</taxon>
        <taxon>Spizellomycetales</taxon>
        <taxon>Powellomycetaceae</taxon>
        <taxon>Powellomyces</taxon>
    </lineage>
</organism>
<keyword evidence="1" id="KW-0343">GTPase activation</keyword>
<feature type="compositionally biased region" description="Polar residues" evidence="2">
    <location>
        <begin position="640"/>
        <end position="678"/>
    </location>
</feature>
<dbReference type="InterPro" id="IPR000195">
    <property type="entry name" value="Rab-GAP-TBC_dom"/>
</dbReference>
<evidence type="ECO:0000259" key="3">
    <source>
        <dbReference type="PROSITE" id="PS50086"/>
    </source>
</evidence>
<feature type="compositionally biased region" description="Low complexity" evidence="2">
    <location>
        <begin position="766"/>
        <end position="781"/>
    </location>
</feature>
<dbReference type="SUPFAM" id="SSF47923">
    <property type="entry name" value="Ypt/Rab-GAP domain of gyp1p"/>
    <property type="match status" value="2"/>
</dbReference>
<dbReference type="AlphaFoldDB" id="A0A507E2V3"/>
<sequence length="809" mass="88806">MRSPEELTRGWRALYDDPLLSLERLKERGIAGELTDTSLRSLYWKIYLEYLPLSSDAWPLLLSKERKGYADLKKKYMSDPNESAKKTTDWTLNNPLSTAEESPWTQYFRDTELQKVIRQDVERTFPDEPAFRNPATQDVMTGILFIWSKLNPDVSYRQGMHELLAPILLVVEKDALDLKQANAEKQRLGATLATTFDSAYIEHDAAVLFYRLMRSTKPWFEVGSDPAPSKIPARYAGHRRMNEVNMPQVPIIQICRRVQNDLLRVLEHDLYLHLDKHGIEPQLYGLRWFRLLFGREFGLPDLFVLWDGIFAEDANLGLVEWLCVALLSHLKGKRKDYSMTMHTLMKQPRLSTSIATQLIDNAIVLRERYTQRALNADLGDGSLPHSAADAAPVPGGEKSRKKRTTVPWVQHTTSPSSAQQNNTDTDSLSPSAADLLEQAPTADSAILDETTRQLNMQVAQLTRAVRNFEERERAIIKKVRSSMHKLADHINDTTTASASDDTIGGSIGVLQSVLTELREAAALASSPVALKQQSSVEKLLGRPSQPPPPQREGTFSENPLGSAVMPVATGEPPLLSDAESTTATNHEHADESLELGPNPQPFTSESPVVVVAARNEVEATAPLASDTSPPPPSMGPSSSTAKNNGSAANNNTYPAQPEPSIQQPPQLSIRQWGSSAEIRNSPILSPAFPSSPSFPASSSSSARAYPPAPRSASTSLHPSTSQQRSITDPLATATLAAKPASAFFFGRGTSKMGSSEEIRDAPHADPLGAAAATSPARRTSGGWTPHQQFSQNHTQVVPRSGEVVSRPPI</sequence>
<dbReference type="Pfam" id="PF00566">
    <property type="entry name" value="RabGAP-TBC"/>
    <property type="match status" value="2"/>
</dbReference>
<feature type="compositionally biased region" description="Low complexity" evidence="2">
    <location>
        <begin position="685"/>
        <end position="713"/>
    </location>
</feature>
<protein>
    <recommendedName>
        <fullName evidence="3">Rab-GAP TBC domain-containing protein</fullName>
    </recommendedName>
</protein>
<dbReference type="InterPro" id="IPR035969">
    <property type="entry name" value="Rab-GAP_TBC_sf"/>
</dbReference>
<gene>
    <name evidence="4" type="ORF">PhCBS80983_g03306</name>
</gene>
<feature type="region of interest" description="Disordered" evidence="2">
    <location>
        <begin position="620"/>
        <end position="733"/>
    </location>
</feature>
<dbReference type="FunFam" id="1.10.8.270:FF:000031">
    <property type="entry name" value="TBC1 domain family member 5"/>
    <property type="match status" value="1"/>
</dbReference>
<dbReference type="GO" id="GO:0005096">
    <property type="term" value="F:GTPase activator activity"/>
    <property type="evidence" value="ECO:0007669"/>
    <property type="project" value="UniProtKB-KW"/>
</dbReference>
<reference evidence="4 5" key="1">
    <citation type="journal article" date="2019" name="Sci. Rep.">
        <title>Comparative genomics of chytrid fungi reveal insights into the obligate biotrophic and pathogenic lifestyle of Synchytrium endobioticum.</title>
        <authorList>
            <person name="van de Vossenberg B.T.L.H."/>
            <person name="Warris S."/>
            <person name="Nguyen H.D.T."/>
            <person name="van Gent-Pelzer M.P.E."/>
            <person name="Joly D.L."/>
            <person name="van de Geest H.C."/>
            <person name="Bonants P.J.M."/>
            <person name="Smith D.S."/>
            <person name="Levesque C.A."/>
            <person name="van der Lee T.A.J."/>
        </authorList>
    </citation>
    <scope>NUCLEOTIDE SEQUENCE [LARGE SCALE GENOMIC DNA]</scope>
    <source>
        <strain evidence="4 5">CBS 809.83</strain>
    </source>
</reference>
<evidence type="ECO:0000256" key="2">
    <source>
        <dbReference type="SAM" id="MobiDB-lite"/>
    </source>
</evidence>
<feature type="region of interest" description="Disordered" evidence="2">
    <location>
        <begin position="534"/>
        <end position="604"/>
    </location>
</feature>
<feature type="compositionally biased region" description="Polar residues" evidence="2">
    <location>
        <begin position="785"/>
        <end position="797"/>
    </location>
</feature>
<feature type="region of interest" description="Disordered" evidence="2">
    <location>
        <begin position="766"/>
        <end position="809"/>
    </location>
</feature>
<evidence type="ECO:0000313" key="5">
    <source>
        <dbReference type="Proteomes" id="UP000318582"/>
    </source>
</evidence>
<keyword evidence="5" id="KW-1185">Reference proteome</keyword>
<dbReference type="Gene3D" id="1.10.472.80">
    <property type="entry name" value="Ypt/Rab-GAP domain of gyp1p, domain 3"/>
    <property type="match status" value="1"/>
</dbReference>
<evidence type="ECO:0000313" key="4">
    <source>
        <dbReference type="EMBL" id="TPX58166.1"/>
    </source>
</evidence>
<dbReference type="SMART" id="SM00164">
    <property type="entry name" value="TBC"/>
    <property type="match status" value="1"/>
</dbReference>
<feature type="region of interest" description="Disordered" evidence="2">
    <location>
        <begin position="380"/>
        <end position="430"/>
    </location>
</feature>
<name>A0A507E2V3_9FUNG</name>
<dbReference type="PANTHER" id="PTHR22957:SF337">
    <property type="entry name" value="TBC1 DOMAIN FAMILY MEMBER 5"/>
    <property type="match status" value="1"/>
</dbReference>
<dbReference type="STRING" id="109895.A0A507E2V3"/>
<dbReference type="PROSITE" id="PS50086">
    <property type="entry name" value="TBC_RABGAP"/>
    <property type="match status" value="1"/>
</dbReference>
<dbReference type="Proteomes" id="UP000318582">
    <property type="component" value="Unassembled WGS sequence"/>
</dbReference>